<dbReference type="AlphaFoldDB" id="A0ABD3M6F8"/>
<protein>
    <recommendedName>
        <fullName evidence="7">RNA methyltransferase</fullName>
    </recommendedName>
</protein>
<feature type="domain" description="RNA methyltransferase bin3 C-terminal" evidence="2">
    <location>
        <begin position="659"/>
        <end position="700"/>
    </location>
</feature>
<proteinExistence type="predicted"/>
<dbReference type="PANTHER" id="PTHR12969">
    <property type="entry name" value="NGD5/OSM-6/IFT52"/>
    <property type="match status" value="1"/>
</dbReference>
<keyword evidence="6" id="KW-1185">Reference proteome</keyword>
<feature type="region of interest" description="Disordered" evidence="1">
    <location>
        <begin position="566"/>
        <end position="585"/>
    </location>
</feature>
<dbReference type="InterPro" id="IPR029063">
    <property type="entry name" value="SAM-dependent_MTases_sf"/>
</dbReference>
<dbReference type="InterPro" id="IPR055460">
    <property type="entry name" value="IFT52_central"/>
</dbReference>
<reference evidence="5 6" key="1">
    <citation type="submission" date="2024-10" db="EMBL/GenBank/DDBJ databases">
        <title>Updated reference genomes for cyclostephanoid diatoms.</title>
        <authorList>
            <person name="Roberts W.R."/>
            <person name="Alverson A.J."/>
        </authorList>
    </citation>
    <scope>NUCLEOTIDE SEQUENCE [LARGE SCALE GENOMIC DNA]</scope>
    <source>
        <strain evidence="5 6">AJA232-27</strain>
    </source>
</reference>
<feature type="compositionally biased region" description="Acidic residues" evidence="1">
    <location>
        <begin position="442"/>
        <end position="451"/>
    </location>
</feature>
<feature type="region of interest" description="Disordered" evidence="1">
    <location>
        <begin position="437"/>
        <end position="460"/>
    </location>
</feature>
<gene>
    <name evidence="5" type="ORF">ACHAWU_003622</name>
</gene>
<feature type="domain" description="IFT52 GIFT" evidence="4">
    <location>
        <begin position="5"/>
        <end position="225"/>
    </location>
</feature>
<evidence type="ECO:0000313" key="6">
    <source>
        <dbReference type="Proteomes" id="UP001530293"/>
    </source>
</evidence>
<dbReference type="Pfam" id="PF23355">
    <property type="entry name" value="IFT52_GIFT"/>
    <property type="match status" value="1"/>
</dbReference>
<accession>A0ABD3M6F8</accession>
<dbReference type="Gene3D" id="6.10.250.2800">
    <property type="match status" value="1"/>
</dbReference>
<dbReference type="InterPro" id="IPR029062">
    <property type="entry name" value="Class_I_gatase-like"/>
</dbReference>
<dbReference type="InterPro" id="IPR039975">
    <property type="entry name" value="IFT52"/>
</dbReference>
<feature type="domain" description="IFT52 central" evidence="3">
    <location>
        <begin position="245"/>
        <end position="325"/>
    </location>
</feature>
<sequence length="703" mass="77282">MIVVLRSNFKVQVNKESLTPTRLKECELLVIASPQSQFTDEELCVLKDYVDGGGSLAIFSSEGGTQAPQSNLNELTRMFGISIDKTTLVRAVYCNYLHPKHALIQNGIVQPEIGVEKFTPMNMTENFDGIDASMSLSFVYPNGTTLSVESPACTLLSSGSTSYPVDCPIAAAWESVDDIHDGQQGRVIVVGSSDMFADEWIEKEENSQLCNVLFRFLLHQDVSFDPSMGRSDFEEIECVPDISSLAQLVKPCLHENDPLPQDYQSMLCDDLFGLHNDYVPEVIDLYKRLNVPYEPLTLVEPQFECPHPPFQLATHPPQMMNPPPPALELFDLDECFSDIRVRLANLTNQFADDSKLDEYIQAAGSILGIDVDDDVVGATDDGILSKRILHRVVQQSATRLQVLTSTGILHHIRHGLLQKLRYMADPKQVGEDHLQLSSENISNDDEDDDSDEKVRKRGHKRLRMTYNAADSPSSLKSLPNTKCNIHVIYYCDLGCNSGELTAAVASSLLLDDGSATTGGDGGHSMVINVLGVDIDPKLVKRANANFEDFASSLISGSKASLLASERGNHTNINSDNTATTNAEGEDDDIAIEMKSTSTTTRKSTNARMTATFMECDLNSDIEHNAACTSFLANVVEQKEAKDGGKGVVPPLPPSGRLFHLTTIFSTTMWIHVHGGDDGLRSFLVRACQWTANYLLVEPQPSGW</sequence>
<dbReference type="Gene3D" id="3.40.50.150">
    <property type="entry name" value="Vaccinia Virus protein VP39"/>
    <property type="match status" value="1"/>
</dbReference>
<dbReference type="EMBL" id="JALLBG020000230">
    <property type="protein sequence ID" value="KAL3758453.1"/>
    <property type="molecule type" value="Genomic_DNA"/>
</dbReference>
<evidence type="ECO:0000259" key="3">
    <source>
        <dbReference type="Pfam" id="PF23352"/>
    </source>
</evidence>
<evidence type="ECO:0000256" key="1">
    <source>
        <dbReference type="SAM" id="MobiDB-lite"/>
    </source>
</evidence>
<dbReference type="SUPFAM" id="SSF52317">
    <property type="entry name" value="Class I glutamine amidotransferase-like"/>
    <property type="match status" value="1"/>
</dbReference>
<dbReference type="PANTHER" id="PTHR12969:SF7">
    <property type="entry name" value="INTRAFLAGELLAR TRANSPORT PROTEIN 52 HOMOLOG"/>
    <property type="match status" value="1"/>
</dbReference>
<dbReference type="CDD" id="cd23683">
    <property type="entry name" value="IFT52_CTD"/>
    <property type="match status" value="1"/>
</dbReference>
<evidence type="ECO:0000259" key="2">
    <source>
        <dbReference type="Pfam" id="PF06859"/>
    </source>
</evidence>
<name>A0ABD3M6F8_9STRA</name>
<evidence type="ECO:0000313" key="5">
    <source>
        <dbReference type="EMBL" id="KAL3758453.1"/>
    </source>
</evidence>
<evidence type="ECO:0000259" key="4">
    <source>
        <dbReference type="Pfam" id="PF23355"/>
    </source>
</evidence>
<dbReference type="Pfam" id="PF06859">
    <property type="entry name" value="Bin3"/>
    <property type="match status" value="1"/>
</dbReference>
<dbReference type="InterPro" id="IPR010675">
    <property type="entry name" value="Bin3_C"/>
</dbReference>
<dbReference type="Proteomes" id="UP001530293">
    <property type="component" value="Unassembled WGS sequence"/>
</dbReference>
<feature type="compositionally biased region" description="Polar residues" evidence="1">
    <location>
        <begin position="569"/>
        <end position="582"/>
    </location>
</feature>
<organism evidence="5 6">
    <name type="scientific">Discostella pseudostelligera</name>
    <dbReference type="NCBI Taxonomy" id="259834"/>
    <lineage>
        <taxon>Eukaryota</taxon>
        <taxon>Sar</taxon>
        <taxon>Stramenopiles</taxon>
        <taxon>Ochrophyta</taxon>
        <taxon>Bacillariophyta</taxon>
        <taxon>Coscinodiscophyceae</taxon>
        <taxon>Thalassiosirophycidae</taxon>
        <taxon>Stephanodiscales</taxon>
        <taxon>Stephanodiscaceae</taxon>
        <taxon>Discostella</taxon>
    </lineage>
</organism>
<comment type="caution">
    <text evidence="5">The sequence shown here is derived from an EMBL/GenBank/DDBJ whole genome shotgun (WGS) entry which is preliminary data.</text>
</comment>
<dbReference type="Pfam" id="PF23352">
    <property type="entry name" value="IFT52_central"/>
    <property type="match status" value="1"/>
</dbReference>
<evidence type="ECO:0008006" key="7">
    <source>
        <dbReference type="Google" id="ProtNLM"/>
    </source>
</evidence>
<dbReference type="InterPro" id="IPR055458">
    <property type="entry name" value="IFT52_GIFT"/>
</dbReference>